<sequence length="198" mass="20837">MTSGSVTSGEMGTGGPRERMVVHAADLIGRDGVAATSIGDVIAASSAPRGSIYHHFPGGKTQLMTEAVGYAGDFISNRITREGSATPAEAVIEIGNVWRRMLVNTDFEFGCPVLAGGLARRSEPEVADAAAEILVRWTRQISARLVHEGVEPDRADTLADLIIAAIEGAVGLCQTRRSVDPLDRVIDELARICATAAP</sequence>
<dbReference type="InterPro" id="IPR036271">
    <property type="entry name" value="Tet_transcr_reg_TetR-rel_C_sf"/>
</dbReference>
<evidence type="ECO:0000256" key="1">
    <source>
        <dbReference type="ARBA" id="ARBA00023015"/>
    </source>
</evidence>
<dbReference type="InterPro" id="IPR001647">
    <property type="entry name" value="HTH_TetR"/>
</dbReference>
<protein>
    <submittedName>
        <fullName evidence="6">Putative TetR family transcriptional regulator</fullName>
    </submittedName>
</protein>
<evidence type="ECO:0000313" key="7">
    <source>
        <dbReference type="Proteomes" id="UP000008363"/>
    </source>
</evidence>
<evidence type="ECO:0000259" key="5">
    <source>
        <dbReference type="Pfam" id="PF21993"/>
    </source>
</evidence>
<dbReference type="STRING" id="1108045.GORHZ_046_01230"/>
<feature type="domain" description="Transcriptional regulator LmrA/YxaF-like C-terminal" evidence="5">
    <location>
        <begin position="87"/>
        <end position="187"/>
    </location>
</feature>
<evidence type="ECO:0000256" key="3">
    <source>
        <dbReference type="ARBA" id="ARBA00023163"/>
    </source>
</evidence>
<dbReference type="Pfam" id="PF21993">
    <property type="entry name" value="TetR_C_13_2"/>
    <property type="match status" value="1"/>
</dbReference>
<proteinExistence type="predicted"/>
<keyword evidence="2" id="KW-0238">DNA-binding</keyword>
<dbReference type="SUPFAM" id="SSF46689">
    <property type="entry name" value="Homeodomain-like"/>
    <property type="match status" value="1"/>
</dbReference>
<dbReference type="InterPro" id="IPR009057">
    <property type="entry name" value="Homeodomain-like_sf"/>
</dbReference>
<dbReference type="AlphaFoldDB" id="K6W9T3"/>
<evidence type="ECO:0000256" key="2">
    <source>
        <dbReference type="ARBA" id="ARBA00023125"/>
    </source>
</evidence>
<name>K6W9T3_9ACTN</name>
<comment type="caution">
    <text evidence="6">The sequence shown here is derived from an EMBL/GenBank/DDBJ whole genome shotgun (WGS) entry which is preliminary data.</text>
</comment>
<dbReference type="PANTHER" id="PTHR47506:SF3">
    <property type="entry name" value="HTH-TYPE TRANSCRIPTIONAL REGULATOR LMRA"/>
    <property type="match status" value="1"/>
</dbReference>
<keyword evidence="7" id="KW-1185">Reference proteome</keyword>
<dbReference type="Gene3D" id="1.10.357.10">
    <property type="entry name" value="Tetracycline Repressor, domain 2"/>
    <property type="match status" value="1"/>
</dbReference>
<reference evidence="6 7" key="1">
    <citation type="submission" date="2012-08" db="EMBL/GenBank/DDBJ databases">
        <title>Whole genome shotgun sequence of Gordonia rhizosphera NBRC 16068.</title>
        <authorList>
            <person name="Takarada H."/>
            <person name="Isaki S."/>
            <person name="Hosoyama A."/>
            <person name="Tsuchikane K."/>
            <person name="Katsumata H."/>
            <person name="Baba S."/>
            <person name="Ohji S."/>
            <person name="Yamazaki S."/>
            <person name="Fujita N."/>
        </authorList>
    </citation>
    <scope>NUCLEOTIDE SEQUENCE [LARGE SCALE GENOMIC DNA]</scope>
    <source>
        <strain evidence="6 7">NBRC 16068</strain>
    </source>
</reference>
<dbReference type="InterPro" id="IPR054156">
    <property type="entry name" value="YxaF_TetR_C"/>
</dbReference>
<dbReference type="RefSeq" id="WP_006330755.1">
    <property type="nucleotide sequence ID" value="NZ_BAHC01000046.1"/>
</dbReference>
<keyword evidence="3" id="KW-0804">Transcription</keyword>
<dbReference type="Proteomes" id="UP000008363">
    <property type="component" value="Unassembled WGS sequence"/>
</dbReference>
<dbReference type="EMBL" id="BAHC01000046">
    <property type="protein sequence ID" value="GAB88972.1"/>
    <property type="molecule type" value="Genomic_DNA"/>
</dbReference>
<keyword evidence="1" id="KW-0805">Transcription regulation</keyword>
<dbReference type="Pfam" id="PF00440">
    <property type="entry name" value="TetR_N"/>
    <property type="match status" value="1"/>
</dbReference>
<organism evidence="6 7">
    <name type="scientific">Gordonia rhizosphera NBRC 16068</name>
    <dbReference type="NCBI Taxonomy" id="1108045"/>
    <lineage>
        <taxon>Bacteria</taxon>
        <taxon>Bacillati</taxon>
        <taxon>Actinomycetota</taxon>
        <taxon>Actinomycetes</taxon>
        <taxon>Mycobacteriales</taxon>
        <taxon>Gordoniaceae</taxon>
        <taxon>Gordonia</taxon>
    </lineage>
</organism>
<dbReference type="eggNOG" id="COG1309">
    <property type="taxonomic scope" value="Bacteria"/>
</dbReference>
<evidence type="ECO:0000259" key="4">
    <source>
        <dbReference type="Pfam" id="PF00440"/>
    </source>
</evidence>
<accession>K6W9T3</accession>
<evidence type="ECO:0000313" key="6">
    <source>
        <dbReference type="EMBL" id="GAB88972.1"/>
    </source>
</evidence>
<gene>
    <name evidence="6" type="ORF">GORHZ_046_01230</name>
</gene>
<feature type="domain" description="HTH tetR-type" evidence="4">
    <location>
        <begin position="24"/>
        <end position="66"/>
    </location>
</feature>
<dbReference type="PANTHER" id="PTHR47506">
    <property type="entry name" value="TRANSCRIPTIONAL REGULATORY PROTEIN"/>
    <property type="match status" value="1"/>
</dbReference>
<dbReference type="OrthoDB" id="4567939at2"/>
<dbReference type="SUPFAM" id="SSF48498">
    <property type="entry name" value="Tetracyclin repressor-like, C-terminal domain"/>
    <property type="match status" value="1"/>
</dbReference>
<dbReference type="GO" id="GO:0003677">
    <property type="term" value="F:DNA binding"/>
    <property type="evidence" value="ECO:0007669"/>
    <property type="project" value="UniProtKB-KW"/>
</dbReference>